<dbReference type="eggNOG" id="COG1802">
    <property type="taxonomic scope" value="Bacteria"/>
</dbReference>
<evidence type="ECO:0000256" key="3">
    <source>
        <dbReference type="ARBA" id="ARBA00023163"/>
    </source>
</evidence>
<reference evidence="5 6" key="1">
    <citation type="submission" date="2015-09" db="EMBL/GenBank/DDBJ databases">
        <authorList>
            <consortium name="Swine Surveillance"/>
        </authorList>
    </citation>
    <scope>NUCLEOTIDE SEQUENCE [LARGE SCALE GENOMIC DNA]</scope>
    <source>
        <strain evidence="5 6">CECT 5294</strain>
    </source>
</reference>
<protein>
    <submittedName>
        <fullName evidence="5">Putative HTH-type transcriptional regulator YdfH</fullName>
    </submittedName>
</protein>
<dbReference type="EMBL" id="CYRX01000031">
    <property type="protein sequence ID" value="CUH61275.1"/>
    <property type="molecule type" value="Genomic_DNA"/>
</dbReference>
<dbReference type="PROSITE" id="PS50949">
    <property type="entry name" value="HTH_GNTR"/>
    <property type="match status" value="1"/>
</dbReference>
<evidence type="ECO:0000313" key="6">
    <source>
        <dbReference type="Proteomes" id="UP000051298"/>
    </source>
</evidence>
<gene>
    <name evidence="5" type="primary">ydfH_8</name>
    <name evidence="5" type="ORF">THS5294_02578</name>
</gene>
<accession>A0A0P1F232</accession>
<dbReference type="Pfam" id="PF07729">
    <property type="entry name" value="FCD"/>
    <property type="match status" value="1"/>
</dbReference>
<evidence type="ECO:0000256" key="2">
    <source>
        <dbReference type="ARBA" id="ARBA00023125"/>
    </source>
</evidence>
<evidence type="ECO:0000259" key="4">
    <source>
        <dbReference type="PROSITE" id="PS50949"/>
    </source>
</evidence>
<dbReference type="PANTHER" id="PTHR43537:SF45">
    <property type="entry name" value="GNTR FAMILY REGULATORY PROTEIN"/>
    <property type="match status" value="1"/>
</dbReference>
<dbReference type="AlphaFoldDB" id="A0A0P1F232"/>
<proteinExistence type="predicted"/>
<keyword evidence="3" id="KW-0804">Transcription</keyword>
<dbReference type="InterPro" id="IPR008920">
    <property type="entry name" value="TF_FadR/GntR_C"/>
</dbReference>
<dbReference type="InterPro" id="IPR000524">
    <property type="entry name" value="Tscrpt_reg_HTH_GntR"/>
</dbReference>
<keyword evidence="2" id="KW-0238">DNA-binding</keyword>
<feature type="domain" description="HTH gntR-type" evidence="4">
    <location>
        <begin position="3"/>
        <end position="70"/>
    </location>
</feature>
<dbReference type="SUPFAM" id="SSF48008">
    <property type="entry name" value="GntR ligand-binding domain-like"/>
    <property type="match status" value="1"/>
</dbReference>
<dbReference type="InterPro" id="IPR011711">
    <property type="entry name" value="GntR_C"/>
</dbReference>
<dbReference type="Pfam" id="PF00392">
    <property type="entry name" value="GntR"/>
    <property type="match status" value="1"/>
</dbReference>
<dbReference type="SUPFAM" id="SSF46785">
    <property type="entry name" value="Winged helix' DNA-binding domain"/>
    <property type="match status" value="1"/>
</dbReference>
<dbReference type="GO" id="GO:0003700">
    <property type="term" value="F:DNA-binding transcription factor activity"/>
    <property type="evidence" value="ECO:0007669"/>
    <property type="project" value="InterPro"/>
</dbReference>
<evidence type="ECO:0000313" key="5">
    <source>
        <dbReference type="EMBL" id="CUH61275.1"/>
    </source>
</evidence>
<dbReference type="GO" id="GO:0003677">
    <property type="term" value="F:DNA binding"/>
    <property type="evidence" value="ECO:0007669"/>
    <property type="project" value="UniProtKB-KW"/>
</dbReference>
<dbReference type="PANTHER" id="PTHR43537">
    <property type="entry name" value="TRANSCRIPTIONAL REGULATOR, GNTR FAMILY"/>
    <property type="match status" value="1"/>
</dbReference>
<dbReference type="Gene3D" id="1.20.120.530">
    <property type="entry name" value="GntR ligand-binding domain-like"/>
    <property type="match status" value="1"/>
</dbReference>
<dbReference type="InterPro" id="IPR036388">
    <property type="entry name" value="WH-like_DNA-bd_sf"/>
</dbReference>
<dbReference type="SMART" id="SM00345">
    <property type="entry name" value="HTH_GNTR"/>
    <property type="match status" value="1"/>
</dbReference>
<dbReference type="Gene3D" id="1.10.10.10">
    <property type="entry name" value="Winged helix-like DNA-binding domain superfamily/Winged helix DNA-binding domain"/>
    <property type="match status" value="1"/>
</dbReference>
<organism evidence="5 6">
    <name type="scientific">Thalassobacter stenotrophicus</name>
    <dbReference type="NCBI Taxonomy" id="266809"/>
    <lineage>
        <taxon>Bacteria</taxon>
        <taxon>Pseudomonadati</taxon>
        <taxon>Pseudomonadota</taxon>
        <taxon>Alphaproteobacteria</taxon>
        <taxon>Rhodobacterales</taxon>
        <taxon>Roseobacteraceae</taxon>
        <taxon>Thalassobacter</taxon>
    </lineage>
</organism>
<name>A0A0P1F232_9RHOB</name>
<dbReference type="STRING" id="266809.PM03_12545"/>
<dbReference type="SMART" id="SM00895">
    <property type="entry name" value="FCD"/>
    <property type="match status" value="1"/>
</dbReference>
<dbReference type="InterPro" id="IPR036390">
    <property type="entry name" value="WH_DNA-bd_sf"/>
</dbReference>
<sequence length="220" mass="24169">MTETLTDLAETTLREQIFSGRMLPGTRFTEAELAAHLGLSRTPVREAAMRLQTAGLVTVRPRHGITIASISVEDMAHIYEVLTALEIVAVGRVAARHPHAFGELAQLQRAVGNMRYALSVRDMGTWASADEDFHRALVELSGNPELVTIFDRYTDRVRRARLATMHHRPLPTASLDCHAAVLEAIEAGDAATAQQLHGTHLNAARTLLTELIRDHGTSRV</sequence>
<keyword evidence="1" id="KW-0805">Transcription regulation</keyword>
<dbReference type="RefSeq" id="WP_058124059.1">
    <property type="nucleotide sequence ID" value="NZ_CYRX01000031.1"/>
</dbReference>
<dbReference type="CDD" id="cd07377">
    <property type="entry name" value="WHTH_GntR"/>
    <property type="match status" value="1"/>
</dbReference>
<evidence type="ECO:0000256" key="1">
    <source>
        <dbReference type="ARBA" id="ARBA00023015"/>
    </source>
</evidence>
<dbReference type="Proteomes" id="UP000051298">
    <property type="component" value="Unassembled WGS sequence"/>
</dbReference>